<proteinExistence type="predicted"/>
<dbReference type="Proteomes" id="UP000182312">
    <property type="component" value="Unassembled WGS sequence"/>
</dbReference>
<dbReference type="InterPro" id="IPR036249">
    <property type="entry name" value="Thioredoxin-like_sf"/>
</dbReference>
<keyword evidence="1" id="KW-0732">Signal</keyword>
<dbReference type="SUPFAM" id="SSF52833">
    <property type="entry name" value="Thioredoxin-like"/>
    <property type="match status" value="1"/>
</dbReference>
<protein>
    <submittedName>
        <fullName evidence="2">Uncharacterized protein</fullName>
    </submittedName>
</protein>
<dbReference type="AlphaFoldDB" id="A0A1I0TM53"/>
<gene>
    <name evidence="2" type="ORF">SAMN04487972_10947</name>
</gene>
<feature type="chain" id="PRO_5010374563" evidence="1">
    <location>
        <begin position="32"/>
        <end position="158"/>
    </location>
</feature>
<dbReference type="RefSeq" id="WP_231564734.1">
    <property type="nucleotide sequence ID" value="NZ_FOJO01000009.1"/>
</dbReference>
<organism evidence="2 3">
    <name type="scientific">Paracoccus halophilus</name>
    <dbReference type="NCBI Taxonomy" id="376733"/>
    <lineage>
        <taxon>Bacteria</taxon>
        <taxon>Pseudomonadati</taxon>
        <taxon>Pseudomonadota</taxon>
        <taxon>Alphaproteobacteria</taxon>
        <taxon>Rhodobacterales</taxon>
        <taxon>Paracoccaceae</taxon>
        <taxon>Paracoccus</taxon>
    </lineage>
</organism>
<sequence>MTADPMRICPIPRRAMLAGVLVLGAAFPVAADATDPARPAPALQFVMFERDGCIYCRRWNEEIAPAYPKTAEGAAAPLRRHDITDPLPADITLTGRAPVFTPTFVLLRDGTETGRIEGYPGDEFFWVLLADLLARAGWTASPTTPGHPTADRPPEEIP</sequence>
<evidence type="ECO:0000256" key="1">
    <source>
        <dbReference type="SAM" id="SignalP"/>
    </source>
</evidence>
<dbReference type="EMBL" id="FOJO01000009">
    <property type="protein sequence ID" value="SFA52066.1"/>
    <property type="molecule type" value="Genomic_DNA"/>
</dbReference>
<reference evidence="2 3" key="1">
    <citation type="submission" date="2016-10" db="EMBL/GenBank/DDBJ databases">
        <authorList>
            <person name="de Groot N.N."/>
        </authorList>
    </citation>
    <scope>NUCLEOTIDE SEQUENCE [LARGE SCALE GENOMIC DNA]</scope>
    <source>
        <strain evidence="2 3">CGMCC 1.6117</strain>
    </source>
</reference>
<dbReference type="Gene3D" id="3.40.30.10">
    <property type="entry name" value="Glutaredoxin"/>
    <property type="match status" value="1"/>
</dbReference>
<accession>A0A1I0TM53</accession>
<feature type="signal peptide" evidence="1">
    <location>
        <begin position="1"/>
        <end position="31"/>
    </location>
</feature>
<evidence type="ECO:0000313" key="3">
    <source>
        <dbReference type="Proteomes" id="UP000182312"/>
    </source>
</evidence>
<name>A0A1I0TM53_9RHOB</name>
<evidence type="ECO:0000313" key="2">
    <source>
        <dbReference type="EMBL" id="SFA52066.1"/>
    </source>
</evidence>